<sequence length="139" mass="15384">MVNVVVDTNVLMAALLKPSGPNRKALRKIINPATPLRICYSSQIVDEYIDVLHRFPISSRGLTQAAEALVRLIVDVGDEMVPKYVPAIVYPDEKDRPFLEAAVYVNAVLLTNNLKDFPFLGVTVIGPEDFLSWCEEAGI</sequence>
<reference evidence="2" key="1">
    <citation type="submission" date="2018-08" db="EMBL/GenBank/DDBJ databases">
        <title>Murine metabolic-syndrome-specific gut microbial biobank.</title>
        <authorList>
            <person name="Liu C."/>
        </authorList>
    </citation>
    <scope>NUCLEOTIDE SEQUENCE [LARGE SCALE GENOMIC DNA]</scope>
    <source>
        <strain evidence="2">Z82</strain>
    </source>
</reference>
<protein>
    <submittedName>
        <fullName evidence="2">Putative toxin-antitoxin system toxin component, PIN family</fullName>
    </submittedName>
</protein>
<dbReference type="EMBL" id="QWKH01000003">
    <property type="protein sequence ID" value="NBI33599.1"/>
    <property type="molecule type" value="Genomic_DNA"/>
</dbReference>
<dbReference type="AlphaFoldDB" id="A0A7C9JCF9"/>
<comment type="caution">
    <text evidence="2">The sequence shown here is derived from an EMBL/GenBank/DDBJ whole genome shotgun (WGS) entry which is preliminary data.</text>
</comment>
<dbReference type="NCBIfam" id="TIGR00305">
    <property type="entry name" value="putative toxin-antitoxin system toxin component, PIN family"/>
    <property type="match status" value="1"/>
</dbReference>
<proteinExistence type="predicted"/>
<dbReference type="InterPro" id="IPR029060">
    <property type="entry name" value="PIN-like_dom_sf"/>
</dbReference>
<gene>
    <name evidence="2" type="ORF">D1639_00815</name>
</gene>
<dbReference type="CDD" id="cd09854">
    <property type="entry name" value="PIN_VapC-like"/>
    <property type="match status" value="1"/>
</dbReference>
<dbReference type="InterPro" id="IPR002850">
    <property type="entry name" value="PIN_toxin-like"/>
</dbReference>
<evidence type="ECO:0000313" key="2">
    <source>
        <dbReference type="EMBL" id="NBI33599.1"/>
    </source>
</evidence>
<dbReference type="SUPFAM" id="SSF88723">
    <property type="entry name" value="PIN domain-like"/>
    <property type="match status" value="1"/>
</dbReference>
<dbReference type="PANTHER" id="PTHR34610:SF3">
    <property type="entry name" value="SSL7007 PROTEIN"/>
    <property type="match status" value="1"/>
</dbReference>
<dbReference type="PANTHER" id="PTHR34610">
    <property type="entry name" value="SSL7007 PROTEIN"/>
    <property type="match status" value="1"/>
</dbReference>
<evidence type="ECO:0000259" key="1">
    <source>
        <dbReference type="Pfam" id="PF13470"/>
    </source>
</evidence>
<dbReference type="InterPro" id="IPR002716">
    <property type="entry name" value="PIN_dom"/>
</dbReference>
<organism evidence="2">
    <name type="scientific">Muribaculaceae bacterium Z82</name>
    <dbReference type="NCBI Taxonomy" id="2304548"/>
    <lineage>
        <taxon>Bacteria</taxon>
        <taxon>Pseudomonadati</taxon>
        <taxon>Bacteroidota</taxon>
        <taxon>Bacteroidia</taxon>
        <taxon>Bacteroidales</taxon>
        <taxon>Muribaculaceae</taxon>
    </lineage>
</organism>
<accession>A0A7C9JCF9</accession>
<dbReference type="Pfam" id="PF13470">
    <property type="entry name" value="PIN_3"/>
    <property type="match status" value="1"/>
</dbReference>
<name>A0A7C9JCF9_9BACT</name>
<feature type="domain" description="PIN" evidence="1">
    <location>
        <begin position="4"/>
        <end position="113"/>
    </location>
</feature>